<accession>A0A7R9L6M4</accession>
<sequence length="272" mass="31196">GHTLHGYEVQTIEDIPELCLSAYLLSHEKSGSQHLHIHREDNNNLFGVSLRTTPSDSTGVAHILEHLALCGSHKYPCRDPFFKMLNRSLATFMNAFTSPDNTFYPFSTQNNKDFYNLLSIYLDAVFFPKLQRLDFGQEGWRLEHNTINDRSGSAIYSRGLQNHLLPNTTYGNESGGDPLVIPDLTYEKLQEFHSRHYHPSNARFFTYGNFPLESHLAFINEYVLSRFTFNEDYKKCSEISEQSKWSKPVHKSIESQPDPLAPFADKQTTVSP</sequence>
<reference evidence="4" key="1">
    <citation type="submission" date="2020-11" db="EMBL/GenBank/DDBJ databases">
        <authorList>
            <person name="Tran Van P."/>
        </authorList>
    </citation>
    <scope>NUCLEOTIDE SEQUENCE</scope>
</reference>
<evidence type="ECO:0000259" key="3">
    <source>
        <dbReference type="Pfam" id="PF05193"/>
    </source>
</evidence>
<dbReference type="InterPro" id="IPR007863">
    <property type="entry name" value="Peptidase_M16_C"/>
</dbReference>
<dbReference type="AlphaFoldDB" id="A0A7R9L6M4"/>
<keyword evidence="5" id="KW-1185">Reference proteome</keyword>
<dbReference type="Pfam" id="PF05193">
    <property type="entry name" value="Peptidase_M16_C"/>
    <property type="match status" value="1"/>
</dbReference>
<dbReference type="InterPro" id="IPR011765">
    <property type="entry name" value="Pept_M16_N"/>
</dbReference>
<dbReference type="Pfam" id="PF00675">
    <property type="entry name" value="Peptidase_M16"/>
    <property type="match status" value="1"/>
</dbReference>
<feature type="region of interest" description="Disordered" evidence="1">
    <location>
        <begin position="240"/>
        <end position="272"/>
    </location>
</feature>
<dbReference type="PANTHER" id="PTHR43016">
    <property type="entry name" value="PRESEQUENCE PROTEASE"/>
    <property type="match status" value="1"/>
</dbReference>
<dbReference type="Proteomes" id="UP000759131">
    <property type="component" value="Unassembled WGS sequence"/>
</dbReference>
<evidence type="ECO:0000259" key="2">
    <source>
        <dbReference type="Pfam" id="PF00675"/>
    </source>
</evidence>
<gene>
    <name evidence="4" type="ORF">OSB1V03_LOCUS16436</name>
</gene>
<feature type="domain" description="Peptidase M16 N-terminal" evidence="2">
    <location>
        <begin position="54"/>
        <end position="169"/>
    </location>
</feature>
<dbReference type="GO" id="GO:0016485">
    <property type="term" value="P:protein processing"/>
    <property type="evidence" value="ECO:0007669"/>
    <property type="project" value="TreeGrafter"/>
</dbReference>
<dbReference type="EMBL" id="CAJPIZ010018308">
    <property type="protein sequence ID" value="CAG2116477.1"/>
    <property type="molecule type" value="Genomic_DNA"/>
</dbReference>
<proteinExistence type="predicted"/>
<evidence type="ECO:0008006" key="6">
    <source>
        <dbReference type="Google" id="ProtNLM"/>
    </source>
</evidence>
<evidence type="ECO:0000313" key="5">
    <source>
        <dbReference type="Proteomes" id="UP000759131"/>
    </source>
</evidence>
<dbReference type="InterPro" id="IPR011249">
    <property type="entry name" value="Metalloenz_LuxS/M16"/>
</dbReference>
<dbReference type="SUPFAM" id="SSF63411">
    <property type="entry name" value="LuxS/MPP-like metallohydrolase"/>
    <property type="match status" value="1"/>
</dbReference>
<protein>
    <recommendedName>
        <fullName evidence="6">Presequence protease, mitochondrial</fullName>
    </recommendedName>
</protein>
<evidence type="ECO:0000313" key="4">
    <source>
        <dbReference type="EMBL" id="CAD7636047.1"/>
    </source>
</evidence>
<dbReference type="GO" id="GO:0005759">
    <property type="term" value="C:mitochondrial matrix"/>
    <property type="evidence" value="ECO:0007669"/>
    <property type="project" value="TreeGrafter"/>
</dbReference>
<dbReference type="GO" id="GO:0046872">
    <property type="term" value="F:metal ion binding"/>
    <property type="evidence" value="ECO:0007669"/>
    <property type="project" value="InterPro"/>
</dbReference>
<feature type="domain" description="Peptidase M16 C-terminal" evidence="3">
    <location>
        <begin position="183"/>
        <end position="239"/>
    </location>
</feature>
<organism evidence="4">
    <name type="scientific">Medioppia subpectinata</name>
    <dbReference type="NCBI Taxonomy" id="1979941"/>
    <lineage>
        <taxon>Eukaryota</taxon>
        <taxon>Metazoa</taxon>
        <taxon>Ecdysozoa</taxon>
        <taxon>Arthropoda</taxon>
        <taxon>Chelicerata</taxon>
        <taxon>Arachnida</taxon>
        <taxon>Acari</taxon>
        <taxon>Acariformes</taxon>
        <taxon>Sarcoptiformes</taxon>
        <taxon>Oribatida</taxon>
        <taxon>Brachypylina</taxon>
        <taxon>Oppioidea</taxon>
        <taxon>Oppiidae</taxon>
        <taxon>Medioppia</taxon>
    </lineage>
</organism>
<dbReference type="OrthoDB" id="10250783at2759"/>
<dbReference type="PANTHER" id="PTHR43016:SF13">
    <property type="entry name" value="PRESEQUENCE PROTEASE, MITOCHONDRIAL"/>
    <property type="match status" value="1"/>
</dbReference>
<feature type="non-terminal residue" evidence="4">
    <location>
        <position position="272"/>
    </location>
</feature>
<name>A0A7R9L6M4_9ACAR</name>
<dbReference type="EMBL" id="OC872883">
    <property type="protein sequence ID" value="CAD7636047.1"/>
    <property type="molecule type" value="Genomic_DNA"/>
</dbReference>
<evidence type="ECO:0000256" key="1">
    <source>
        <dbReference type="SAM" id="MobiDB-lite"/>
    </source>
</evidence>
<dbReference type="GO" id="GO:0004222">
    <property type="term" value="F:metalloendopeptidase activity"/>
    <property type="evidence" value="ECO:0007669"/>
    <property type="project" value="TreeGrafter"/>
</dbReference>
<dbReference type="Gene3D" id="3.30.830.10">
    <property type="entry name" value="Metalloenzyme, LuxS/M16 peptidase-like"/>
    <property type="match status" value="1"/>
</dbReference>